<keyword evidence="2" id="KW-0503">Monooxygenase</keyword>
<dbReference type="InterPro" id="IPR001128">
    <property type="entry name" value="Cyt_P450"/>
</dbReference>
<dbReference type="Gene3D" id="1.10.630.10">
    <property type="entry name" value="Cytochrome P450"/>
    <property type="match status" value="1"/>
</dbReference>
<keyword evidence="2" id="KW-0408">Iron</keyword>
<organism evidence="3 4">
    <name type="scientific">Novosphingobium album</name>
    <name type="common">ex Hu et al. 2023</name>
    <dbReference type="NCBI Taxonomy" id="2930093"/>
    <lineage>
        <taxon>Bacteria</taxon>
        <taxon>Pseudomonadati</taxon>
        <taxon>Pseudomonadota</taxon>
        <taxon>Alphaproteobacteria</taxon>
        <taxon>Sphingomonadales</taxon>
        <taxon>Sphingomonadaceae</taxon>
        <taxon>Novosphingobium</taxon>
    </lineage>
</organism>
<dbReference type="InterPro" id="IPR017972">
    <property type="entry name" value="Cyt_P450_CS"/>
</dbReference>
<proteinExistence type="inferred from homology"/>
<evidence type="ECO:0000256" key="2">
    <source>
        <dbReference type="RuleBase" id="RU000461"/>
    </source>
</evidence>
<accession>A0ABT0B2W4</accession>
<dbReference type="Pfam" id="PF00067">
    <property type="entry name" value="p450"/>
    <property type="match status" value="1"/>
</dbReference>
<keyword evidence="2" id="KW-0479">Metal-binding</keyword>
<keyword evidence="2" id="KW-0560">Oxidoreductase</keyword>
<evidence type="ECO:0000313" key="3">
    <source>
        <dbReference type="EMBL" id="MCJ2179308.1"/>
    </source>
</evidence>
<dbReference type="EMBL" id="JALHLE010000018">
    <property type="protein sequence ID" value="MCJ2179308.1"/>
    <property type="molecule type" value="Genomic_DNA"/>
</dbReference>
<dbReference type="InterPro" id="IPR036396">
    <property type="entry name" value="Cyt_P450_sf"/>
</dbReference>
<dbReference type="PANTHER" id="PTHR46696:SF6">
    <property type="entry name" value="P450, PUTATIVE (EUROFUNG)-RELATED"/>
    <property type="match status" value="1"/>
</dbReference>
<protein>
    <submittedName>
        <fullName evidence="3">Cytochrome P450</fullName>
    </submittedName>
</protein>
<dbReference type="RefSeq" id="WP_243994158.1">
    <property type="nucleotide sequence ID" value="NZ_JALHLE010000018.1"/>
</dbReference>
<dbReference type="PROSITE" id="PS00086">
    <property type="entry name" value="CYTOCHROME_P450"/>
    <property type="match status" value="1"/>
</dbReference>
<dbReference type="InterPro" id="IPR002397">
    <property type="entry name" value="Cyt_P450_B"/>
</dbReference>
<keyword evidence="2" id="KW-0349">Heme</keyword>
<sequence length="438" mass="49072">MASCPVTGKNSNALASLMSDNPRYAEMFDVDKETANSGVDLTRDYTDDMNRLRDKAPVQKGSLRALLGAQDIDHNDVPRDQYTFFSYRACEIGFRENQLFSSEGYNESPGVRTVGTTILSMIGKPHKRLRSAAQPLFKRPKVLDWWNKRWIGETVDALLDRLLDEDAVDLNTELCARLPMAIVTRAIGLEGEDVIEFRYQLTRATFGAAKLPPEEAAASRALVDKTLRDLIADNARQPGDNLIAGLIAAEIVDEDTGDKRSLTEDEIFGYCKLAIFAGGGTTWRQLGITIDALMNHYQFWEACREDRKLIDLAVEESLRWRATDPVFPRVCTADTVVEGVPVPEGVRVNLCLGAANHDPTVFKNPEAYDIFRKKEHHMGFGFGPHRCLGMDVARQEMIVAINGLMDRFPHMKLDPDKPKPEFRGLDHRGMSAVTVRLK</sequence>
<dbReference type="Proteomes" id="UP001162880">
    <property type="component" value="Unassembled WGS sequence"/>
</dbReference>
<keyword evidence="4" id="KW-1185">Reference proteome</keyword>
<evidence type="ECO:0000256" key="1">
    <source>
        <dbReference type="ARBA" id="ARBA00010617"/>
    </source>
</evidence>
<dbReference type="SUPFAM" id="SSF48264">
    <property type="entry name" value="Cytochrome P450"/>
    <property type="match status" value="1"/>
</dbReference>
<comment type="similarity">
    <text evidence="1 2">Belongs to the cytochrome P450 family.</text>
</comment>
<dbReference type="PANTHER" id="PTHR46696">
    <property type="entry name" value="P450, PUTATIVE (EUROFUNG)-RELATED"/>
    <property type="match status" value="1"/>
</dbReference>
<evidence type="ECO:0000313" key="4">
    <source>
        <dbReference type="Proteomes" id="UP001162880"/>
    </source>
</evidence>
<name>A0ABT0B2W4_9SPHN</name>
<gene>
    <name evidence="3" type="ORF">MTR64_12070</name>
</gene>
<dbReference type="PRINTS" id="PR00359">
    <property type="entry name" value="BP450"/>
</dbReference>
<reference evidence="3" key="1">
    <citation type="submission" date="2022-03" db="EMBL/GenBank/DDBJ databases">
        <title>Identification of a novel bacterium isolated from mangrove sediments.</title>
        <authorList>
            <person name="Pan X."/>
        </authorList>
    </citation>
    <scope>NUCLEOTIDE SEQUENCE</scope>
    <source>
        <strain evidence="3">B2580</strain>
    </source>
</reference>
<comment type="caution">
    <text evidence="3">The sequence shown here is derived from an EMBL/GenBank/DDBJ whole genome shotgun (WGS) entry which is preliminary data.</text>
</comment>